<dbReference type="Proteomes" id="UP000320781">
    <property type="component" value="Unassembled WGS sequence"/>
</dbReference>
<proteinExistence type="predicted"/>
<feature type="domain" description="Transglycosylase SLT" evidence="1">
    <location>
        <begin position="2"/>
        <end position="54"/>
    </location>
</feature>
<dbReference type="Gene3D" id="1.10.530.10">
    <property type="match status" value="2"/>
</dbReference>
<accession>A0A523QHP4</accession>
<reference evidence="2 3" key="1">
    <citation type="submission" date="2019-03" db="EMBL/GenBank/DDBJ databases">
        <title>Metabolic potential of uncultured bacteria and archaea associated with petroleum seepage in deep-sea sediments.</title>
        <authorList>
            <person name="Dong X."/>
            <person name="Hubert C."/>
        </authorList>
    </citation>
    <scope>NUCLEOTIDE SEQUENCE [LARGE SCALE GENOMIC DNA]</scope>
    <source>
        <strain evidence="2">E44_bin92</strain>
    </source>
</reference>
<sequence length="221" mass="25548">MKEYEDIYSLDPLFVLAVIKAESHFRKYTISSVGAAGVAQFMPVTAKGMGMKVFLPSYYTAAWQELKIAGRYYREAEEIAAKISFKESEEYNRKRALEMIPYRKLATQHREKANRLFQRYKEELLTQVEDASDEELMGVDQRFVVSLAINACVKLLADNARRLERPDAREIASAYNAGLGRVLEFQGIPFIEETVTFQNRVMNYYREYLSRSSFDSSSSHR</sequence>
<dbReference type="SUPFAM" id="SSF53955">
    <property type="entry name" value="Lysozyme-like"/>
    <property type="match status" value="2"/>
</dbReference>
<dbReference type="AlphaFoldDB" id="A0A523QHP4"/>
<dbReference type="InterPro" id="IPR008258">
    <property type="entry name" value="Transglycosylase_SLT_dom_1"/>
</dbReference>
<organism evidence="2 3">
    <name type="scientific">Aerophobetes bacterium</name>
    <dbReference type="NCBI Taxonomy" id="2030807"/>
    <lineage>
        <taxon>Bacteria</taxon>
        <taxon>Candidatus Aerophobota</taxon>
    </lineage>
</organism>
<dbReference type="EMBL" id="SOKU01000263">
    <property type="protein sequence ID" value="TES85050.1"/>
    <property type="molecule type" value="Genomic_DNA"/>
</dbReference>
<dbReference type="PANTHER" id="PTHR37423:SF2">
    <property type="entry name" value="MEMBRANE-BOUND LYTIC MUREIN TRANSGLYCOSYLASE C"/>
    <property type="match status" value="1"/>
</dbReference>
<evidence type="ECO:0000313" key="3">
    <source>
        <dbReference type="Proteomes" id="UP000320781"/>
    </source>
</evidence>
<name>A0A523QHP4_UNCAE</name>
<gene>
    <name evidence="2" type="ORF">E3J95_05365</name>
</gene>
<comment type="caution">
    <text evidence="2">The sequence shown here is derived from an EMBL/GenBank/DDBJ whole genome shotgun (WGS) entry which is preliminary data.</text>
</comment>
<evidence type="ECO:0000259" key="1">
    <source>
        <dbReference type="Pfam" id="PF01464"/>
    </source>
</evidence>
<protein>
    <recommendedName>
        <fullName evidence="1">Transglycosylase SLT domain-containing protein</fullName>
    </recommendedName>
</protein>
<evidence type="ECO:0000313" key="2">
    <source>
        <dbReference type="EMBL" id="TES85050.1"/>
    </source>
</evidence>
<dbReference type="Pfam" id="PF01464">
    <property type="entry name" value="SLT"/>
    <property type="match status" value="1"/>
</dbReference>
<dbReference type="InterPro" id="IPR023346">
    <property type="entry name" value="Lysozyme-like_dom_sf"/>
</dbReference>
<dbReference type="PANTHER" id="PTHR37423">
    <property type="entry name" value="SOLUBLE LYTIC MUREIN TRANSGLYCOSYLASE-RELATED"/>
    <property type="match status" value="1"/>
</dbReference>